<evidence type="ECO:0000313" key="3">
    <source>
        <dbReference type="Proteomes" id="UP000002218"/>
    </source>
</evidence>
<dbReference type="KEGG" id="nml:Namu_2009"/>
<keyword evidence="1" id="KW-1133">Transmembrane helix</keyword>
<sequence>MGATDISGPSAGPPFPVPPALAAGPGWWWPWVRWATLGEFLGFAVPALTAAVVSSWPAWAAAPLLVLAGAAEGAALGLAQAHVLHRALPALVAGRWVLATAAGAVLAWSIGLLPMLADGALFALPVPILVVGGLLLGAALLGSIGTAQWLVLRQLVPGSARWIGATAGAWAVGLLVFTAITTPLWAPGQPAALIAAIGVLGGLAMAGTVAALTGWALVRLLRPPAR</sequence>
<dbReference type="RefSeq" id="WP_015747292.1">
    <property type="nucleotide sequence ID" value="NC_013235.1"/>
</dbReference>
<dbReference type="EMBL" id="CP001737">
    <property type="protein sequence ID" value="ACV78394.1"/>
    <property type="molecule type" value="Genomic_DNA"/>
</dbReference>
<dbReference type="eggNOG" id="ENOG5032W6J">
    <property type="taxonomic scope" value="Bacteria"/>
</dbReference>
<dbReference type="Proteomes" id="UP000002218">
    <property type="component" value="Chromosome"/>
</dbReference>
<accession>C8XI25</accession>
<dbReference type="HOGENOM" id="CLU_108352_0_0_11"/>
<proteinExistence type="predicted"/>
<evidence type="ECO:0000313" key="2">
    <source>
        <dbReference type="EMBL" id="ACV78394.1"/>
    </source>
</evidence>
<evidence type="ECO:0000256" key="1">
    <source>
        <dbReference type="SAM" id="Phobius"/>
    </source>
</evidence>
<gene>
    <name evidence="2" type="ordered locus">Namu_2009</name>
</gene>
<reference evidence="2 3" key="2">
    <citation type="journal article" date="2010" name="Stand. Genomic Sci.">
        <title>Complete genome sequence of Nakamurella multipartita type strain (Y-104).</title>
        <authorList>
            <person name="Tice H."/>
            <person name="Mayilraj S."/>
            <person name="Sims D."/>
            <person name="Lapidus A."/>
            <person name="Nolan M."/>
            <person name="Lucas S."/>
            <person name="Glavina Del Rio T."/>
            <person name="Copeland A."/>
            <person name="Cheng J.F."/>
            <person name="Meincke L."/>
            <person name="Bruce D."/>
            <person name="Goodwin L."/>
            <person name="Pitluck S."/>
            <person name="Ivanova N."/>
            <person name="Mavromatis K."/>
            <person name="Ovchinnikova G."/>
            <person name="Pati A."/>
            <person name="Chen A."/>
            <person name="Palaniappan K."/>
            <person name="Land M."/>
            <person name="Hauser L."/>
            <person name="Chang Y.J."/>
            <person name="Jeffries C.D."/>
            <person name="Detter J.C."/>
            <person name="Brettin T."/>
            <person name="Rohde M."/>
            <person name="Goker M."/>
            <person name="Bristow J."/>
            <person name="Eisen J.A."/>
            <person name="Markowitz V."/>
            <person name="Hugenholtz P."/>
            <person name="Kyrpides N.C."/>
            <person name="Klenk H.P."/>
            <person name="Chen F."/>
        </authorList>
    </citation>
    <scope>NUCLEOTIDE SEQUENCE [LARGE SCALE GENOMIC DNA]</scope>
    <source>
        <strain evidence="3">ATCC 700099 / DSM 44233 / CIP 104796 / JCM 9543 / NBRC 105858 / Y-104</strain>
    </source>
</reference>
<dbReference type="AlphaFoldDB" id="C8XI25"/>
<feature type="transmembrane region" description="Helical" evidence="1">
    <location>
        <begin position="162"/>
        <end position="186"/>
    </location>
</feature>
<feature type="transmembrane region" description="Helical" evidence="1">
    <location>
        <begin position="65"/>
        <end position="84"/>
    </location>
</feature>
<keyword evidence="1" id="KW-0812">Transmembrane</keyword>
<reference evidence="3" key="1">
    <citation type="submission" date="2009-09" db="EMBL/GenBank/DDBJ databases">
        <title>The complete genome of Nakamurella multipartita DSM 44233.</title>
        <authorList>
            <consortium name="US DOE Joint Genome Institute (JGI-PGF)"/>
            <person name="Lucas S."/>
            <person name="Copeland A."/>
            <person name="Lapidus A."/>
            <person name="Glavina del Rio T."/>
            <person name="Dalin E."/>
            <person name="Tice H."/>
            <person name="Bruce D."/>
            <person name="Goodwin L."/>
            <person name="Pitluck S."/>
            <person name="Kyrpides N."/>
            <person name="Mavromatis K."/>
            <person name="Ivanova N."/>
            <person name="Ovchinnikova G."/>
            <person name="Sims D."/>
            <person name="Meincke L."/>
            <person name="Brettin T."/>
            <person name="Detter J.C."/>
            <person name="Han C."/>
            <person name="Larimer F."/>
            <person name="Land M."/>
            <person name="Hauser L."/>
            <person name="Markowitz V."/>
            <person name="Cheng J.-F."/>
            <person name="Hugenholtz P."/>
            <person name="Woyke T."/>
            <person name="Wu D."/>
            <person name="Klenk H.-P."/>
            <person name="Eisen J.A."/>
        </authorList>
    </citation>
    <scope>NUCLEOTIDE SEQUENCE [LARGE SCALE GENOMIC DNA]</scope>
    <source>
        <strain evidence="3">ATCC 700099 / DSM 44233 / CIP 104796 / JCM 9543 / NBRC 105858 / Y-104</strain>
    </source>
</reference>
<keyword evidence="3" id="KW-1185">Reference proteome</keyword>
<feature type="transmembrane region" description="Helical" evidence="1">
    <location>
        <begin position="128"/>
        <end position="150"/>
    </location>
</feature>
<name>C8XI25_NAKMY</name>
<feature type="transmembrane region" description="Helical" evidence="1">
    <location>
        <begin position="96"/>
        <end position="116"/>
    </location>
</feature>
<dbReference type="STRING" id="479431.Namu_2009"/>
<feature type="transmembrane region" description="Helical" evidence="1">
    <location>
        <begin position="192"/>
        <end position="218"/>
    </location>
</feature>
<protein>
    <submittedName>
        <fullName evidence="2">Uncharacterized protein</fullName>
    </submittedName>
</protein>
<organism evidence="2 3">
    <name type="scientific">Nakamurella multipartita (strain ATCC 700099 / DSM 44233 / CIP 104796 / JCM 9543 / NBRC 105858 / Y-104)</name>
    <name type="common">Microsphaera multipartita</name>
    <dbReference type="NCBI Taxonomy" id="479431"/>
    <lineage>
        <taxon>Bacteria</taxon>
        <taxon>Bacillati</taxon>
        <taxon>Actinomycetota</taxon>
        <taxon>Actinomycetes</taxon>
        <taxon>Nakamurellales</taxon>
        <taxon>Nakamurellaceae</taxon>
        <taxon>Nakamurella</taxon>
    </lineage>
</organism>
<dbReference type="InParanoid" id="C8XI25"/>
<keyword evidence="1" id="KW-0472">Membrane</keyword>